<organism evidence="2 4">
    <name type="scientific">Eleusine coracana subsp. coracana</name>
    <dbReference type="NCBI Taxonomy" id="191504"/>
    <lineage>
        <taxon>Eukaryota</taxon>
        <taxon>Viridiplantae</taxon>
        <taxon>Streptophyta</taxon>
        <taxon>Embryophyta</taxon>
        <taxon>Tracheophyta</taxon>
        <taxon>Spermatophyta</taxon>
        <taxon>Magnoliopsida</taxon>
        <taxon>Liliopsida</taxon>
        <taxon>Poales</taxon>
        <taxon>Poaceae</taxon>
        <taxon>PACMAD clade</taxon>
        <taxon>Chloridoideae</taxon>
        <taxon>Cynodonteae</taxon>
        <taxon>Eleusininae</taxon>
        <taxon>Eleusine</taxon>
    </lineage>
</organism>
<protein>
    <recommendedName>
        <fullName evidence="5">(d)CMP kinase</fullName>
    </recommendedName>
</protein>
<dbReference type="AlphaFoldDB" id="A0AAV5DMU4"/>
<evidence type="ECO:0000313" key="2">
    <source>
        <dbReference type="EMBL" id="GJN11793.1"/>
    </source>
</evidence>
<accession>A0AAV5DMU4</accession>
<name>A0AAV5DMU4_ELECO</name>
<evidence type="ECO:0000256" key="1">
    <source>
        <dbReference type="SAM" id="MobiDB-lite"/>
    </source>
</evidence>
<dbReference type="PANTHER" id="PTHR10285">
    <property type="entry name" value="URIDINE KINASE"/>
    <property type="match status" value="1"/>
</dbReference>
<gene>
    <name evidence="2" type="primary">ga30016</name>
    <name evidence="3" type="synonym">ga30031</name>
    <name evidence="2" type="ORF">PR202_ga30016</name>
    <name evidence="3" type="ORF">PR202_ga30031</name>
</gene>
<dbReference type="SUPFAM" id="SSF52540">
    <property type="entry name" value="P-loop containing nucleoside triphosphate hydrolases"/>
    <property type="match status" value="1"/>
</dbReference>
<evidence type="ECO:0000313" key="4">
    <source>
        <dbReference type="Proteomes" id="UP001054889"/>
    </source>
</evidence>
<proteinExistence type="predicted"/>
<dbReference type="EMBL" id="BQKI01000020">
    <property type="protein sequence ID" value="GJN11807.1"/>
    <property type="molecule type" value="Genomic_DNA"/>
</dbReference>
<dbReference type="EMBL" id="BQKI01000020">
    <property type="protein sequence ID" value="GJN11793.1"/>
    <property type="molecule type" value="Genomic_DNA"/>
</dbReference>
<dbReference type="Gene3D" id="3.40.50.300">
    <property type="entry name" value="P-loop containing nucleotide triphosphate hydrolases"/>
    <property type="match status" value="1"/>
</dbReference>
<keyword evidence="4" id="KW-1185">Reference proteome</keyword>
<comment type="caution">
    <text evidence="2">The sequence shown here is derived from an EMBL/GenBank/DDBJ whole genome shotgun (WGS) entry which is preliminary data.</text>
</comment>
<evidence type="ECO:0000313" key="3">
    <source>
        <dbReference type="EMBL" id="GJN11807.1"/>
    </source>
</evidence>
<dbReference type="Proteomes" id="UP001054889">
    <property type="component" value="Unassembled WGS sequence"/>
</dbReference>
<dbReference type="InterPro" id="IPR027417">
    <property type="entry name" value="P-loop_NTPase"/>
</dbReference>
<sequence length="295" mass="31061">MRSNDVMSVNDHGLTMKALDLEGDHGDIVDLTMTTFDQTCVECMIGANEVMGSVVIDLAQRAGCMMHPIDVMGVGIIDFTSAISVQHCASRLSGPVIHSGAAQPWPRLEHRARQVAKQAAAAAAVPTKQETPSFFLRTPPSPSAMDADLVQRCLEAGGRDLLHHHHPSSSSPPSPTSAAASSSSSILQSLPLHVPFDRGYYLLVKAIQELRERKDGLVVTVGIGGPTGSGKTSLAEKVASVLGCVVIVSMEDYRTGAGGDEGSDVDAIDFDALARNLQEEKCPALLSGVNSVPVL</sequence>
<feature type="region of interest" description="Disordered" evidence="1">
    <location>
        <begin position="122"/>
        <end position="141"/>
    </location>
</feature>
<reference evidence="2" key="1">
    <citation type="journal article" date="2018" name="DNA Res.">
        <title>Multiple hybrid de novo genome assembly of finger millet, an orphan allotetraploid crop.</title>
        <authorList>
            <person name="Hatakeyama M."/>
            <person name="Aluri S."/>
            <person name="Balachadran M.T."/>
            <person name="Sivarajan S.R."/>
            <person name="Patrignani A."/>
            <person name="Gruter S."/>
            <person name="Poveda L."/>
            <person name="Shimizu-Inatsugi R."/>
            <person name="Baeten J."/>
            <person name="Francoijs K.J."/>
            <person name="Nataraja K.N."/>
            <person name="Reddy Y.A.N."/>
            <person name="Phadnis S."/>
            <person name="Ravikumar R.L."/>
            <person name="Schlapbach R."/>
            <person name="Sreeman S.M."/>
            <person name="Shimizu K.K."/>
        </authorList>
    </citation>
    <scope>NUCLEOTIDE SEQUENCE</scope>
</reference>
<evidence type="ECO:0008006" key="5">
    <source>
        <dbReference type="Google" id="ProtNLM"/>
    </source>
</evidence>
<feature type="region of interest" description="Disordered" evidence="1">
    <location>
        <begin position="161"/>
        <end position="182"/>
    </location>
</feature>
<reference evidence="2" key="2">
    <citation type="submission" date="2021-12" db="EMBL/GenBank/DDBJ databases">
        <title>Resequencing data analysis of finger millet.</title>
        <authorList>
            <person name="Hatakeyama M."/>
            <person name="Aluri S."/>
            <person name="Balachadran M.T."/>
            <person name="Sivarajan S.R."/>
            <person name="Poveda L."/>
            <person name="Shimizu-Inatsugi R."/>
            <person name="Schlapbach R."/>
            <person name="Sreeman S.M."/>
            <person name="Shimizu K.K."/>
        </authorList>
    </citation>
    <scope>NUCLEOTIDE SEQUENCE</scope>
</reference>